<organism evidence="2 3">
    <name type="scientific">Gossypium trilobum</name>
    <dbReference type="NCBI Taxonomy" id="34281"/>
    <lineage>
        <taxon>Eukaryota</taxon>
        <taxon>Viridiplantae</taxon>
        <taxon>Streptophyta</taxon>
        <taxon>Embryophyta</taxon>
        <taxon>Tracheophyta</taxon>
        <taxon>Spermatophyta</taxon>
        <taxon>Magnoliopsida</taxon>
        <taxon>eudicotyledons</taxon>
        <taxon>Gunneridae</taxon>
        <taxon>Pentapetalae</taxon>
        <taxon>rosids</taxon>
        <taxon>malvids</taxon>
        <taxon>Malvales</taxon>
        <taxon>Malvaceae</taxon>
        <taxon>Malvoideae</taxon>
        <taxon>Gossypium</taxon>
    </lineage>
</organism>
<evidence type="ECO:0000313" key="2">
    <source>
        <dbReference type="EMBL" id="MBA0772317.1"/>
    </source>
</evidence>
<accession>A0A7J9EH21</accession>
<keyword evidence="1" id="KW-0812">Transmembrane</keyword>
<comment type="caution">
    <text evidence="2">The sequence shown here is derived from an EMBL/GenBank/DDBJ whole genome shotgun (WGS) entry which is preliminary data.</text>
</comment>
<keyword evidence="3" id="KW-1185">Reference proteome</keyword>
<gene>
    <name evidence="2" type="ORF">Gotri_007723</name>
</gene>
<protein>
    <submittedName>
        <fullName evidence="2">Uncharacterized protein</fullName>
    </submittedName>
</protein>
<sequence length="76" mass="8494">MGGEEPERWRLRRERRRKTDLQGRIGIVWVGGSMVFASGSIVSSIVGLLNVWGNGVRVSANEEGIVERDEIVRVSQ</sequence>
<reference evidence="2 3" key="1">
    <citation type="journal article" date="2019" name="Genome Biol. Evol.">
        <title>Insights into the evolution of the New World diploid cottons (Gossypium, subgenus Houzingenia) based on genome sequencing.</title>
        <authorList>
            <person name="Grover C.E."/>
            <person name="Arick M.A. 2nd"/>
            <person name="Thrash A."/>
            <person name="Conover J.L."/>
            <person name="Sanders W.S."/>
            <person name="Peterson D.G."/>
            <person name="Frelichowski J.E."/>
            <person name="Scheffler J.A."/>
            <person name="Scheffler B.E."/>
            <person name="Wendel J.F."/>
        </authorList>
    </citation>
    <scope>NUCLEOTIDE SEQUENCE [LARGE SCALE GENOMIC DNA]</scope>
    <source>
        <strain evidence="2">8</strain>
        <tissue evidence="2">Leaf</tissue>
    </source>
</reference>
<dbReference type="Proteomes" id="UP000593568">
    <property type="component" value="Unassembled WGS sequence"/>
</dbReference>
<dbReference type="EMBL" id="JABEZW010000008">
    <property type="protein sequence ID" value="MBA0772317.1"/>
    <property type="molecule type" value="Genomic_DNA"/>
</dbReference>
<proteinExistence type="predicted"/>
<dbReference type="AlphaFoldDB" id="A0A7J9EH21"/>
<keyword evidence="1" id="KW-0472">Membrane</keyword>
<keyword evidence="1" id="KW-1133">Transmembrane helix</keyword>
<feature type="transmembrane region" description="Helical" evidence="1">
    <location>
        <begin position="21"/>
        <end position="49"/>
    </location>
</feature>
<name>A0A7J9EH21_9ROSI</name>
<evidence type="ECO:0000256" key="1">
    <source>
        <dbReference type="SAM" id="Phobius"/>
    </source>
</evidence>
<evidence type="ECO:0000313" key="3">
    <source>
        <dbReference type="Proteomes" id="UP000593568"/>
    </source>
</evidence>